<dbReference type="HOGENOM" id="CLU_1674018_0_0_2"/>
<keyword evidence="3" id="KW-1185">Reference proteome</keyword>
<gene>
    <name evidence="2" type="ordered locus">Mmah_1115</name>
</gene>
<dbReference type="OrthoDB" id="379635at2157"/>
<protein>
    <submittedName>
        <fullName evidence="2">Uncharacterized protein</fullName>
    </submittedName>
</protein>
<evidence type="ECO:0000313" key="2">
    <source>
        <dbReference type="EMBL" id="ADE36622.1"/>
    </source>
</evidence>
<evidence type="ECO:0000256" key="1">
    <source>
        <dbReference type="SAM" id="Phobius"/>
    </source>
</evidence>
<evidence type="ECO:0000313" key="3">
    <source>
        <dbReference type="Proteomes" id="UP000001059"/>
    </source>
</evidence>
<keyword evidence="1" id="KW-1133">Transmembrane helix</keyword>
<dbReference type="GeneID" id="8983282"/>
<proteinExistence type="predicted"/>
<sequence length="157" mass="18248" precursor="true">MLNDNSGGIVAIATVVLVVVTIVYAWLTHETVEQSKKQQKAAYIEKQLEKLYYPLDDVINSNYMFYLIDMNAYIEEENLGCLNPNTKWHDIDDLVQYQHLASSRLEKPLNELLEMLRKFNPQEAAEGTHLKHCVNELKQIVAQDIKELKEELHNLNY</sequence>
<dbReference type="EMBL" id="CP001994">
    <property type="protein sequence ID" value="ADE36622.1"/>
    <property type="molecule type" value="Genomic_DNA"/>
</dbReference>
<dbReference type="RefSeq" id="WP_013037565.1">
    <property type="nucleotide sequence ID" value="NC_014002.1"/>
</dbReference>
<dbReference type="Proteomes" id="UP000001059">
    <property type="component" value="Chromosome"/>
</dbReference>
<reference evidence="2 3" key="1">
    <citation type="submission" date="2010-03" db="EMBL/GenBank/DDBJ databases">
        <title>The complete genome of Methanohalophilus mahii DSM 5219.</title>
        <authorList>
            <consortium name="US DOE Joint Genome Institute (JGI-PGF)"/>
            <person name="Lucas S."/>
            <person name="Copeland A."/>
            <person name="Lapidus A."/>
            <person name="Glavina del Rio T."/>
            <person name="Dalin E."/>
            <person name="Tice H."/>
            <person name="Bruce D."/>
            <person name="Goodwin L."/>
            <person name="Pitluck S."/>
            <person name="Kyrpides N."/>
            <person name="Mavromatis K."/>
            <person name="Ivanova N."/>
            <person name="Lykidis A."/>
            <person name="Saunders E."/>
            <person name="Brettin T."/>
            <person name="Detter J.C."/>
            <person name="Han C."/>
            <person name="Land M."/>
            <person name="Hauser L."/>
            <person name="Markowitz V."/>
            <person name="Cheng J.-F."/>
            <person name="Hugenholtz P."/>
            <person name="Woyke T."/>
            <person name="Wu D."/>
            <person name="Spring S."/>
            <person name="Schneider S."/>
            <person name="Schroeder M."/>
            <person name="Klenk H.-P."/>
            <person name="Eisen J.A."/>
        </authorList>
    </citation>
    <scope>NUCLEOTIDE SEQUENCE [LARGE SCALE GENOMIC DNA]</scope>
    <source>
        <strain evidence="3">ATCC 35705 / DSM 5219 / SLP</strain>
    </source>
</reference>
<accession>D5EBS1</accession>
<dbReference type="KEGG" id="mmh:Mmah_1115"/>
<organism evidence="2 3">
    <name type="scientific">Methanohalophilus mahii (strain ATCC 35705 / DSM 5219 / SLP)</name>
    <dbReference type="NCBI Taxonomy" id="547558"/>
    <lineage>
        <taxon>Archaea</taxon>
        <taxon>Methanobacteriati</taxon>
        <taxon>Methanobacteriota</taxon>
        <taxon>Stenosarchaea group</taxon>
        <taxon>Methanomicrobia</taxon>
        <taxon>Methanosarcinales</taxon>
        <taxon>Methanosarcinaceae</taxon>
        <taxon>Methanohalophilus</taxon>
    </lineage>
</organism>
<keyword evidence="1" id="KW-0812">Transmembrane</keyword>
<name>D5EBS1_METMS</name>
<feature type="transmembrane region" description="Helical" evidence="1">
    <location>
        <begin position="6"/>
        <end position="27"/>
    </location>
</feature>
<keyword evidence="1" id="KW-0472">Membrane</keyword>
<dbReference type="AlphaFoldDB" id="D5EBS1"/>